<name>A0ABN8HKT1_9BACT</name>
<organism evidence="1 2">
    <name type="scientific">Trichlorobacter ammonificans</name>
    <dbReference type="NCBI Taxonomy" id="2916410"/>
    <lineage>
        <taxon>Bacteria</taxon>
        <taxon>Pseudomonadati</taxon>
        <taxon>Thermodesulfobacteriota</taxon>
        <taxon>Desulfuromonadia</taxon>
        <taxon>Geobacterales</taxon>
        <taxon>Geobacteraceae</taxon>
        <taxon>Trichlorobacter</taxon>
    </lineage>
</organism>
<reference evidence="1 2" key="1">
    <citation type="submission" date="2022-03" db="EMBL/GenBank/DDBJ databases">
        <authorList>
            <person name="Koch H."/>
        </authorList>
    </citation>
    <scope>NUCLEOTIDE SEQUENCE [LARGE SCALE GENOMIC DNA]</scope>
    <source>
        <strain evidence="1 2">G1</strain>
    </source>
</reference>
<evidence type="ECO:0008006" key="3">
    <source>
        <dbReference type="Google" id="ProtNLM"/>
    </source>
</evidence>
<keyword evidence="2" id="KW-1185">Reference proteome</keyword>
<evidence type="ECO:0000313" key="1">
    <source>
        <dbReference type="EMBL" id="CAH2032629.1"/>
    </source>
</evidence>
<protein>
    <recommendedName>
        <fullName evidence="3">Lipoprotein</fullName>
    </recommendedName>
</protein>
<dbReference type="Proteomes" id="UP001295463">
    <property type="component" value="Chromosome"/>
</dbReference>
<sequence length="119" mass="13097">MGNAGVMRLHVLLILAGMLAGCAAVPMPVVMDSHVQRRIITPCDDDQFCFRRSYEVLWDTRCVQQVEEEGTVVCSKGSRNVQVQAGFPVSYRSLEQIVETGDEGYQVALPAAGAVKIRR</sequence>
<evidence type="ECO:0000313" key="2">
    <source>
        <dbReference type="Proteomes" id="UP001295463"/>
    </source>
</evidence>
<accession>A0ABN8HKT1</accession>
<gene>
    <name evidence="1" type="ORF">GEAMG1_2793</name>
</gene>
<dbReference type="EMBL" id="OW150024">
    <property type="protein sequence ID" value="CAH2032629.1"/>
    <property type="molecule type" value="Genomic_DNA"/>
</dbReference>
<proteinExistence type="predicted"/>